<dbReference type="Pfam" id="PF01553">
    <property type="entry name" value="Acyltransferase"/>
    <property type="match status" value="1"/>
</dbReference>
<dbReference type="PANTHER" id="PTHR10434">
    <property type="entry name" value="1-ACYL-SN-GLYCEROL-3-PHOSPHATE ACYLTRANSFERASE"/>
    <property type="match status" value="1"/>
</dbReference>
<evidence type="ECO:0000313" key="5">
    <source>
        <dbReference type="Proteomes" id="UP000380867"/>
    </source>
</evidence>
<proteinExistence type="predicted"/>
<name>A0A5M4FHB5_9ACTN</name>
<comment type="caution">
    <text evidence="4">The sequence shown here is derived from an EMBL/GenBank/DDBJ whole genome shotgun (WGS) entry which is preliminary data.</text>
</comment>
<dbReference type="InterPro" id="IPR002123">
    <property type="entry name" value="Plipid/glycerol_acylTrfase"/>
</dbReference>
<evidence type="ECO:0000259" key="3">
    <source>
        <dbReference type="SMART" id="SM00563"/>
    </source>
</evidence>
<evidence type="ECO:0000256" key="2">
    <source>
        <dbReference type="ARBA" id="ARBA00023315"/>
    </source>
</evidence>
<dbReference type="SMART" id="SM00563">
    <property type="entry name" value="PlsC"/>
    <property type="match status" value="1"/>
</dbReference>
<dbReference type="OrthoDB" id="9796839at2"/>
<keyword evidence="2 4" id="KW-0012">Acyltransferase</keyword>
<dbReference type="EMBL" id="SDPQ02000001">
    <property type="protein sequence ID" value="KAA1399480.1"/>
    <property type="molecule type" value="Genomic_DNA"/>
</dbReference>
<dbReference type="AlphaFoldDB" id="A0A5M4FHB5"/>
<gene>
    <name evidence="4" type="ORF">ESP70_001540</name>
</gene>
<dbReference type="PANTHER" id="PTHR10434:SF9">
    <property type="entry name" value="PHOSPHOLIPID_GLYCEROL ACYLTRANSFERASE DOMAIN-CONTAINING PROTEIN"/>
    <property type="match status" value="1"/>
</dbReference>
<dbReference type="GO" id="GO:0003841">
    <property type="term" value="F:1-acylglycerol-3-phosphate O-acyltransferase activity"/>
    <property type="evidence" value="ECO:0007669"/>
    <property type="project" value="TreeGrafter"/>
</dbReference>
<protein>
    <submittedName>
        <fullName evidence="4">Acyl-phosphate glycerol 3-phosphate acyltransferase</fullName>
    </submittedName>
</protein>
<accession>A0A5M4FHB5</accession>
<keyword evidence="5" id="KW-1185">Reference proteome</keyword>
<evidence type="ECO:0000313" key="4">
    <source>
        <dbReference type="EMBL" id="KAA1399480.1"/>
    </source>
</evidence>
<dbReference type="RefSeq" id="WP_149687621.1">
    <property type="nucleotide sequence ID" value="NZ_SDPQ02000001.1"/>
</dbReference>
<feature type="domain" description="Phospholipid/glycerol acyltransferase" evidence="3">
    <location>
        <begin position="27"/>
        <end position="136"/>
    </location>
</feature>
<keyword evidence="1" id="KW-0808">Transferase</keyword>
<dbReference type="SUPFAM" id="SSF69593">
    <property type="entry name" value="Glycerol-3-phosphate (1)-acyltransferase"/>
    <property type="match status" value="1"/>
</dbReference>
<sequence length="189" mass="21242">MIRQRLARFIVRRAGYEMVGEVPETGILVGAPHTSNWDFVTMLLVMWHDGAHPRVLVKKQLFRGPLGWLLRRFGGVPLDRDNASGVVSDLVEESRNGEPFRLIIAAEGTRTKGDYWKSGFLRISRETGLPITLAFFDPPTKTMGFGPTFHPSDDVKADMDLVRAFFADKHGIKPANATEPRLRDETRAP</sequence>
<dbReference type="GO" id="GO:0006654">
    <property type="term" value="P:phosphatidic acid biosynthetic process"/>
    <property type="evidence" value="ECO:0007669"/>
    <property type="project" value="TreeGrafter"/>
</dbReference>
<reference evidence="4" key="1">
    <citation type="submission" date="2019-09" db="EMBL/GenBank/DDBJ databases">
        <authorList>
            <person name="Li J."/>
        </authorList>
    </citation>
    <scope>NUCLEOTIDE SEQUENCE [LARGE SCALE GENOMIC DNA]</scope>
    <source>
        <strain evidence="4">JCM 14732</strain>
    </source>
</reference>
<organism evidence="4 5">
    <name type="scientific">Aeromicrobium ginsengisoli</name>
    <dbReference type="NCBI Taxonomy" id="363867"/>
    <lineage>
        <taxon>Bacteria</taxon>
        <taxon>Bacillati</taxon>
        <taxon>Actinomycetota</taxon>
        <taxon>Actinomycetes</taxon>
        <taxon>Propionibacteriales</taxon>
        <taxon>Nocardioidaceae</taxon>
        <taxon>Aeromicrobium</taxon>
    </lineage>
</organism>
<evidence type="ECO:0000256" key="1">
    <source>
        <dbReference type="ARBA" id="ARBA00022679"/>
    </source>
</evidence>
<dbReference type="Proteomes" id="UP000380867">
    <property type="component" value="Unassembled WGS sequence"/>
</dbReference>